<dbReference type="InterPro" id="IPR029044">
    <property type="entry name" value="Nucleotide-diphossugar_trans"/>
</dbReference>
<keyword evidence="2" id="KW-0808">Transferase</keyword>
<name>A0A4R2RE10_9FIRM</name>
<evidence type="ECO:0000313" key="3">
    <source>
        <dbReference type="Proteomes" id="UP000294813"/>
    </source>
</evidence>
<organism evidence="2 3">
    <name type="scientific">Heliophilum fasciatum</name>
    <dbReference type="NCBI Taxonomy" id="35700"/>
    <lineage>
        <taxon>Bacteria</taxon>
        <taxon>Bacillati</taxon>
        <taxon>Bacillota</taxon>
        <taxon>Clostridia</taxon>
        <taxon>Eubacteriales</taxon>
        <taxon>Heliobacteriaceae</taxon>
        <taxon>Heliophilum</taxon>
    </lineage>
</organism>
<feature type="domain" description="Nucleotidyl transferase" evidence="1">
    <location>
        <begin position="2"/>
        <end position="231"/>
    </location>
</feature>
<accession>A0A4R2RE10</accession>
<dbReference type="GO" id="GO:0016779">
    <property type="term" value="F:nucleotidyltransferase activity"/>
    <property type="evidence" value="ECO:0007669"/>
    <property type="project" value="UniProtKB-KW"/>
</dbReference>
<keyword evidence="3" id="KW-1185">Reference proteome</keyword>
<keyword evidence="2" id="KW-0548">Nucleotidyltransferase</keyword>
<dbReference type="OrthoDB" id="9803871at2"/>
<reference evidence="2 3" key="1">
    <citation type="submission" date="2019-03" db="EMBL/GenBank/DDBJ databases">
        <title>Genomic Encyclopedia of Type Strains, Phase IV (KMG-IV): sequencing the most valuable type-strain genomes for metagenomic binning, comparative biology and taxonomic classification.</title>
        <authorList>
            <person name="Goeker M."/>
        </authorList>
    </citation>
    <scope>NUCLEOTIDE SEQUENCE [LARGE SCALE GENOMIC DNA]</scope>
    <source>
        <strain evidence="2 3">DSM 11170</strain>
    </source>
</reference>
<dbReference type="InterPro" id="IPR005835">
    <property type="entry name" value="NTP_transferase_dom"/>
</dbReference>
<sequence length="247" mass="27595">MKAVIMAGGLGTRLRPLTDKMPKPMVPILGRPAMEYALLLLKAHGITDIAATLCYYPDLIKEYFGDGSRFGVNLRYFVETEPLGTAGSVKQAKDFLDDTFFVISGDGITDINLTEVANQHQASGAKASMALTTVEDPTQFGIVITDESDKIVRFIEKPKQDEVFSNTINTGIYVLEPEIFQYIPDGFYDFSKNLFPKLMEKNVPFYGFKSDGYWKDIGTLEQYRQVQIDLENGQLVDYYSGTQTTAS</sequence>
<protein>
    <submittedName>
        <fullName evidence="2">Mannose-1-phosphate guanylyltransferase</fullName>
    </submittedName>
</protein>
<proteinExistence type="predicted"/>
<dbReference type="EMBL" id="SLXT01000037">
    <property type="protein sequence ID" value="TCP60459.1"/>
    <property type="molecule type" value="Genomic_DNA"/>
</dbReference>
<dbReference type="Gene3D" id="3.90.550.10">
    <property type="entry name" value="Spore Coat Polysaccharide Biosynthesis Protein SpsA, Chain A"/>
    <property type="match status" value="1"/>
</dbReference>
<dbReference type="PANTHER" id="PTHR22572">
    <property type="entry name" value="SUGAR-1-PHOSPHATE GUANYL TRANSFERASE"/>
    <property type="match status" value="1"/>
</dbReference>
<evidence type="ECO:0000313" key="2">
    <source>
        <dbReference type="EMBL" id="TCP60459.1"/>
    </source>
</evidence>
<dbReference type="InterPro" id="IPR050486">
    <property type="entry name" value="Mannose-1P_guanyltransferase"/>
</dbReference>
<evidence type="ECO:0000259" key="1">
    <source>
        <dbReference type="Pfam" id="PF00483"/>
    </source>
</evidence>
<gene>
    <name evidence="2" type="ORF">EDD73_13720</name>
</gene>
<dbReference type="CDD" id="cd04181">
    <property type="entry name" value="NTP_transferase"/>
    <property type="match status" value="1"/>
</dbReference>
<dbReference type="SUPFAM" id="SSF53448">
    <property type="entry name" value="Nucleotide-diphospho-sugar transferases"/>
    <property type="match status" value="1"/>
</dbReference>
<comment type="caution">
    <text evidence="2">The sequence shown here is derived from an EMBL/GenBank/DDBJ whole genome shotgun (WGS) entry which is preliminary data.</text>
</comment>
<dbReference type="RefSeq" id="WP_131920793.1">
    <property type="nucleotide sequence ID" value="NZ_JAOQNU010000037.1"/>
</dbReference>
<dbReference type="Pfam" id="PF00483">
    <property type="entry name" value="NTP_transferase"/>
    <property type="match status" value="1"/>
</dbReference>
<dbReference type="Proteomes" id="UP000294813">
    <property type="component" value="Unassembled WGS sequence"/>
</dbReference>
<dbReference type="AlphaFoldDB" id="A0A4R2RE10"/>